<name>A0ABS4K141_9CLOT</name>
<evidence type="ECO:0000313" key="3">
    <source>
        <dbReference type="EMBL" id="MBP2021494.1"/>
    </source>
</evidence>
<reference evidence="3 4" key="1">
    <citation type="submission" date="2021-03" db="EMBL/GenBank/DDBJ databases">
        <title>Genomic Encyclopedia of Type Strains, Phase IV (KMG-IV): sequencing the most valuable type-strain genomes for metagenomic binning, comparative biology and taxonomic classification.</title>
        <authorList>
            <person name="Goeker M."/>
        </authorList>
    </citation>
    <scope>NUCLEOTIDE SEQUENCE [LARGE SCALE GENOMIC DNA]</scope>
    <source>
        <strain evidence="3 4">DSM 28650</strain>
    </source>
</reference>
<dbReference type="InterPro" id="IPR050270">
    <property type="entry name" value="DegV_domain_contain"/>
</dbReference>
<evidence type="ECO:0000256" key="2">
    <source>
        <dbReference type="ARBA" id="ARBA00023121"/>
    </source>
</evidence>
<dbReference type="Gene3D" id="3.40.50.10440">
    <property type="entry name" value="Dihydroxyacetone kinase, domain 1"/>
    <property type="match status" value="1"/>
</dbReference>
<dbReference type="InterPro" id="IPR043168">
    <property type="entry name" value="DegV_C"/>
</dbReference>
<organism evidence="3 4">
    <name type="scientific">Clostridium punense</name>
    <dbReference type="NCBI Taxonomy" id="1054297"/>
    <lineage>
        <taxon>Bacteria</taxon>
        <taxon>Bacillati</taxon>
        <taxon>Bacillota</taxon>
        <taxon>Clostridia</taxon>
        <taxon>Eubacteriales</taxon>
        <taxon>Clostridiaceae</taxon>
        <taxon>Clostridium</taxon>
    </lineage>
</organism>
<dbReference type="NCBIfam" id="TIGR00762">
    <property type="entry name" value="DegV"/>
    <property type="match status" value="1"/>
</dbReference>
<accession>A0ABS4K141</accession>
<keyword evidence="4" id="KW-1185">Reference proteome</keyword>
<dbReference type="PROSITE" id="PS51482">
    <property type="entry name" value="DEGV"/>
    <property type="match status" value="1"/>
</dbReference>
<dbReference type="EMBL" id="JAGGLL010000008">
    <property type="protein sequence ID" value="MBP2021494.1"/>
    <property type="molecule type" value="Genomic_DNA"/>
</dbReference>
<comment type="function">
    <text evidence="1">May bind long-chain fatty acids, such as palmitate, and may play a role in lipid transport or fatty acid metabolism.</text>
</comment>
<dbReference type="InterPro" id="IPR003797">
    <property type="entry name" value="DegV"/>
</dbReference>
<gene>
    <name evidence="3" type="ORF">J2Z44_001290</name>
</gene>
<dbReference type="RefSeq" id="WP_021282123.1">
    <property type="nucleotide sequence ID" value="NZ_JAGGLL010000008.1"/>
</dbReference>
<dbReference type="Gene3D" id="3.30.1180.10">
    <property type="match status" value="1"/>
</dbReference>
<proteinExistence type="predicted"/>
<protein>
    <submittedName>
        <fullName evidence="3">DegV family protein with EDD domain</fullName>
    </submittedName>
</protein>
<dbReference type="PANTHER" id="PTHR33434:SF3">
    <property type="entry name" value="DEGV DOMAIN-CONTAINING PROTEIN YITS"/>
    <property type="match status" value="1"/>
</dbReference>
<comment type="caution">
    <text evidence="3">The sequence shown here is derived from an EMBL/GenBank/DDBJ whole genome shotgun (WGS) entry which is preliminary data.</text>
</comment>
<dbReference type="SUPFAM" id="SSF82549">
    <property type="entry name" value="DAK1/DegV-like"/>
    <property type="match status" value="1"/>
</dbReference>
<evidence type="ECO:0000256" key="1">
    <source>
        <dbReference type="ARBA" id="ARBA00003238"/>
    </source>
</evidence>
<keyword evidence="2" id="KW-0446">Lipid-binding</keyword>
<dbReference type="Gene3D" id="2.20.28.50">
    <property type="entry name" value="degv family protein"/>
    <property type="match status" value="1"/>
</dbReference>
<dbReference type="PANTHER" id="PTHR33434">
    <property type="entry name" value="DEGV DOMAIN-CONTAINING PROTEIN DR_1986-RELATED"/>
    <property type="match status" value="1"/>
</dbReference>
<sequence length="293" mass="33173">MQDYIIVTDATCDLSVEILKDLDIVVIPMEFIIEDKIYSHYPDERQMALDDFYGHLRTGMMSSTTQINYNSYKTIFTDILKQGKEVLYISFSSGMSGTYNASRLVISDLKEEFPDREIISVDSLCASIGEGLLVYLAALKKQEGFSIDKLKHWIEEKRFEICHWFAVDDLEHLKRGGRINAVQASVGSILDIKPILSVDREGKLVTAAKMRGRKKSYHYLIQKLKEDCEKTECETIFLGHANCLEEAKYLQQLIIEEKLAEKVIICNIGPIIGSHTGAGMIAVTFVGRSRLLS</sequence>
<dbReference type="Proteomes" id="UP001519308">
    <property type="component" value="Unassembled WGS sequence"/>
</dbReference>
<evidence type="ECO:0000313" key="4">
    <source>
        <dbReference type="Proteomes" id="UP001519308"/>
    </source>
</evidence>
<dbReference type="Pfam" id="PF02645">
    <property type="entry name" value="DegV"/>
    <property type="match status" value="1"/>
</dbReference>